<reference evidence="1 3" key="1">
    <citation type="submission" date="2019-02" db="EMBL/GenBank/DDBJ databases">
        <title>Deep-cultivation of Planctomycetes and their phenomic and genomic characterization uncovers novel biology.</title>
        <authorList>
            <person name="Wiegand S."/>
            <person name="Jogler M."/>
            <person name="Boedeker C."/>
            <person name="Pinto D."/>
            <person name="Vollmers J."/>
            <person name="Rivas-Marin E."/>
            <person name="Kohn T."/>
            <person name="Peeters S.H."/>
            <person name="Heuer A."/>
            <person name="Rast P."/>
            <person name="Oberbeckmann S."/>
            <person name="Bunk B."/>
            <person name="Jeske O."/>
            <person name="Meyerdierks A."/>
            <person name="Storesund J.E."/>
            <person name="Kallscheuer N."/>
            <person name="Luecker S."/>
            <person name="Lage O.M."/>
            <person name="Pohl T."/>
            <person name="Merkel B.J."/>
            <person name="Hornburger P."/>
            <person name="Mueller R.-W."/>
            <person name="Bruemmer F."/>
            <person name="Labrenz M."/>
            <person name="Spormann A.M."/>
            <person name="Op den Camp H."/>
            <person name="Overmann J."/>
            <person name="Amann R."/>
            <person name="Jetten M.S.M."/>
            <person name="Mascher T."/>
            <person name="Medema M.H."/>
            <person name="Devos D.P."/>
            <person name="Kaster A.-K."/>
            <person name="Ovreas L."/>
            <person name="Rohde M."/>
            <person name="Galperin M.Y."/>
            <person name="Jogler C."/>
        </authorList>
    </citation>
    <scope>NUCLEOTIDE SEQUENCE [LARGE SCALE GENOMIC DNA]</scope>
    <source>
        <strain evidence="1 3">TBK1r</strain>
    </source>
</reference>
<dbReference type="EMBL" id="CP036432">
    <property type="protein sequence ID" value="QDV86906.1"/>
    <property type="molecule type" value="Genomic_DNA"/>
</dbReference>
<protein>
    <submittedName>
        <fullName evidence="1">Uncharacterized protein</fullName>
    </submittedName>
</protein>
<evidence type="ECO:0000313" key="2">
    <source>
        <dbReference type="EMBL" id="QDV86984.1"/>
    </source>
</evidence>
<name>A0ABX5XYS3_9BACT</name>
<accession>A0ABX5XYS3</accession>
<organism evidence="1 3">
    <name type="scientific">Stieleria magnilauensis</name>
    <dbReference type="NCBI Taxonomy" id="2527963"/>
    <lineage>
        <taxon>Bacteria</taxon>
        <taxon>Pseudomonadati</taxon>
        <taxon>Planctomycetota</taxon>
        <taxon>Planctomycetia</taxon>
        <taxon>Pirellulales</taxon>
        <taxon>Pirellulaceae</taxon>
        <taxon>Stieleria</taxon>
    </lineage>
</organism>
<evidence type="ECO:0000313" key="3">
    <source>
        <dbReference type="Proteomes" id="UP000318081"/>
    </source>
</evidence>
<proteinExistence type="predicted"/>
<dbReference type="Proteomes" id="UP000318081">
    <property type="component" value="Chromosome"/>
</dbReference>
<evidence type="ECO:0000313" key="1">
    <source>
        <dbReference type="EMBL" id="QDV86906.1"/>
    </source>
</evidence>
<keyword evidence="3" id="KW-1185">Reference proteome</keyword>
<dbReference type="EMBL" id="CP036432">
    <property type="protein sequence ID" value="QDV86984.1"/>
    <property type="molecule type" value="Genomic_DNA"/>
</dbReference>
<sequence>MNADPEKVFEACAEFALSFNTAADPLGVFDTLADFFGRDKELRQSVAEVWIRRRNEFPFYCPVELLRRDFQQAGGTK</sequence>
<gene>
    <name evidence="1" type="ORF">TBK1r_59330</name>
    <name evidence="2" type="ORF">TBK1r_60110</name>
</gene>